<feature type="transmembrane region" description="Helical" evidence="1">
    <location>
        <begin position="219"/>
        <end position="244"/>
    </location>
</feature>
<dbReference type="KEGG" id="more:E1B28_006594"/>
<protein>
    <submittedName>
        <fullName evidence="2">Uncharacterized protein</fullName>
    </submittedName>
</protein>
<comment type="caution">
    <text evidence="2">The sequence shown here is derived from an EMBL/GenBank/DDBJ whole genome shotgun (WGS) entry which is preliminary data.</text>
</comment>
<sequence>MQTDVAELAGILVESILYGILTVLTIGTLYVLCRTKHLRGSSPNYPLIFTSVLMYVLATTQMVVDCVVIFGAFVEPEPRTLRKAKMANNTIPIIATKRALFFVMMILGDIIVIYRCWVVWSHNVLVIILPSCCCFTSAVLAFITIYATQHLEADFAISIVQQPWVYGSALFALSLVANGMATSLIAFRIWQSEKHLRKMHISRLALTWRSNDQTPRRKTLLPIALILIESGALNTAYLITYIITLYVEKDAGGLPIVADMATPLVGIIFSLVIVRVEMNRLRANRMGTIQRSGVGNDHVEGAERRSLTFGAPEQHDTLRGFGHGGTEEIYPMHQTSTNQQWKLREHMPDVPPAPYDTQPDT</sequence>
<evidence type="ECO:0000313" key="2">
    <source>
        <dbReference type="EMBL" id="KAG7095907.1"/>
    </source>
</evidence>
<reference evidence="2" key="1">
    <citation type="journal article" date="2021" name="Genome Biol. Evol.">
        <title>The assembled and annotated genome of the fairy-ring fungus Marasmius oreades.</title>
        <authorList>
            <person name="Hiltunen M."/>
            <person name="Ament-Velasquez S.L."/>
            <person name="Johannesson H."/>
        </authorList>
    </citation>
    <scope>NUCLEOTIDE SEQUENCE</scope>
    <source>
        <strain evidence="2">03SP1</strain>
    </source>
</reference>
<feature type="transmembrane region" description="Helical" evidence="1">
    <location>
        <begin position="256"/>
        <end position="276"/>
    </location>
</feature>
<dbReference type="GeneID" id="66075670"/>
<dbReference type="RefSeq" id="XP_043012377.1">
    <property type="nucleotide sequence ID" value="XM_043151283.1"/>
</dbReference>
<gene>
    <name evidence="2" type="ORF">E1B28_006594</name>
</gene>
<keyword evidence="1" id="KW-0812">Transmembrane</keyword>
<dbReference type="OrthoDB" id="3341077at2759"/>
<feature type="transmembrane region" description="Helical" evidence="1">
    <location>
        <begin position="124"/>
        <end position="146"/>
    </location>
</feature>
<keyword evidence="1" id="KW-1133">Transmembrane helix</keyword>
<keyword evidence="1" id="KW-0472">Membrane</keyword>
<dbReference type="EMBL" id="CM032183">
    <property type="protein sequence ID" value="KAG7095907.1"/>
    <property type="molecule type" value="Genomic_DNA"/>
</dbReference>
<feature type="transmembrane region" description="Helical" evidence="1">
    <location>
        <begin position="166"/>
        <end position="190"/>
    </location>
</feature>
<feature type="transmembrane region" description="Helical" evidence="1">
    <location>
        <begin position="45"/>
        <end position="73"/>
    </location>
</feature>
<proteinExistence type="predicted"/>
<dbReference type="Proteomes" id="UP001049176">
    <property type="component" value="Chromosome 3"/>
</dbReference>
<evidence type="ECO:0000256" key="1">
    <source>
        <dbReference type="SAM" id="Phobius"/>
    </source>
</evidence>
<feature type="transmembrane region" description="Helical" evidence="1">
    <location>
        <begin position="15"/>
        <end position="33"/>
    </location>
</feature>
<dbReference type="AlphaFoldDB" id="A0A9P8A9Z5"/>
<name>A0A9P8A9Z5_9AGAR</name>
<accession>A0A9P8A9Z5</accession>
<feature type="transmembrane region" description="Helical" evidence="1">
    <location>
        <begin position="99"/>
        <end position="117"/>
    </location>
</feature>
<keyword evidence="3" id="KW-1185">Reference proteome</keyword>
<organism evidence="2 3">
    <name type="scientific">Marasmius oreades</name>
    <name type="common">fairy-ring Marasmius</name>
    <dbReference type="NCBI Taxonomy" id="181124"/>
    <lineage>
        <taxon>Eukaryota</taxon>
        <taxon>Fungi</taxon>
        <taxon>Dikarya</taxon>
        <taxon>Basidiomycota</taxon>
        <taxon>Agaricomycotina</taxon>
        <taxon>Agaricomycetes</taxon>
        <taxon>Agaricomycetidae</taxon>
        <taxon>Agaricales</taxon>
        <taxon>Marasmiineae</taxon>
        <taxon>Marasmiaceae</taxon>
        <taxon>Marasmius</taxon>
    </lineage>
</organism>
<evidence type="ECO:0000313" key="3">
    <source>
        <dbReference type="Proteomes" id="UP001049176"/>
    </source>
</evidence>